<reference evidence="1" key="1">
    <citation type="submission" date="2025-08" db="UniProtKB">
        <authorList>
            <consortium name="Ensembl"/>
        </authorList>
    </citation>
    <scope>IDENTIFICATION</scope>
</reference>
<dbReference type="AlphaFoldDB" id="A0A667GRC1"/>
<dbReference type="Ensembl" id="ENSLCNT00005019894.1">
    <property type="protein sequence ID" value="ENSLCNP00005017732.1"/>
    <property type="gene ID" value="ENSLCNG00005011657.1"/>
</dbReference>
<evidence type="ECO:0000313" key="2">
    <source>
        <dbReference type="Proteomes" id="UP000472241"/>
    </source>
</evidence>
<sequence>MAPARPLSGGPVLGYVAAAVWEGSAPRIQQAREDRAPGVLLGENAAKFICGKKTYCTSNCLKGILILCN</sequence>
<proteinExistence type="predicted"/>
<name>A0A667GRC1_LYNCA</name>
<organism evidence="1 2">
    <name type="scientific">Lynx canadensis</name>
    <name type="common">Canada lynx</name>
    <name type="synonym">Felis canadensis</name>
    <dbReference type="NCBI Taxonomy" id="61383"/>
    <lineage>
        <taxon>Eukaryota</taxon>
        <taxon>Metazoa</taxon>
        <taxon>Chordata</taxon>
        <taxon>Craniata</taxon>
        <taxon>Vertebrata</taxon>
        <taxon>Euteleostomi</taxon>
        <taxon>Mammalia</taxon>
        <taxon>Eutheria</taxon>
        <taxon>Laurasiatheria</taxon>
        <taxon>Carnivora</taxon>
        <taxon>Feliformia</taxon>
        <taxon>Felidae</taxon>
        <taxon>Felinae</taxon>
        <taxon>Lynx</taxon>
    </lineage>
</organism>
<keyword evidence="2" id="KW-1185">Reference proteome</keyword>
<evidence type="ECO:0000313" key="1">
    <source>
        <dbReference type="Ensembl" id="ENSLCNP00005017732.1"/>
    </source>
</evidence>
<accession>A0A667GRC1</accession>
<reference evidence="1" key="2">
    <citation type="submission" date="2025-09" db="UniProtKB">
        <authorList>
            <consortium name="Ensembl"/>
        </authorList>
    </citation>
    <scope>IDENTIFICATION</scope>
</reference>
<protein>
    <submittedName>
        <fullName evidence="1">Uncharacterized protein</fullName>
    </submittedName>
</protein>
<dbReference type="Proteomes" id="UP000472241">
    <property type="component" value="Unplaced"/>
</dbReference>